<accession>A0A8K0QUZ0</accession>
<organism evidence="1 2">
    <name type="scientific">Paraphoma chrysanthemicola</name>
    <dbReference type="NCBI Taxonomy" id="798071"/>
    <lineage>
        <taxon>Eukaryota</taxon>
        <taxon>Fungi</taxon>
        <taxon>Dikarya</taxon>
        <taxon>Ascomycota</taxon>
        <taxon>Pezizomycotina</taxon>
        <taxon>Dothideomycetes</taxon>
        <taxon>Pleosporomycetidae</taxon>
        <taxon>Pleosporales</taxon>
        <taxon>Pleosporineae</taxon>
        <taxon>Phaeosphaeriaceae</taxon>
        <taxon>Paraphoma</taxon>
    </lineage>
</organism>
<dbReference type="AlphaFoldDB" id="A0A8K0QUZ0"/>
<comment type="caution">
    <text evidence="1">The sequence shown here is derived from an EMBL/GenBank/DDBJ whole genome shotgun (WGS) entry which is preliminary data.</text>
</comment>
<keyword evidence="2" id="KW-1185">Reference proteome</keyword>
<gene>
    <name evidence="1" type="ORF">FB567DRAFT_205234</name>
</gene>
<evidence type="ECO:0000313" key="1">
    <source>
        <dbReference type="EMBL" id="KAH7072539.1"/>
    </source>
</evidence>
<proteinExistence type="predicted"/>
<dbReference type="OrthoDB" id="3660784at2759"/>
<protein>
    <submittedName>
        <fullName evidence="1">Uncharacterized protein</fullName>
    </submittedName>
</protein>
<reference evidence="1" key="1">
    <citation type="journal article" date="2021" name="Nat. Commun.">
        <title>Genetic determinants of endophytism in the Arabidopsis root mycobiome.</title>
        <authorList>
            <person name="Mesny F."/>
            <person name="Miyauchi S."/>
            <person name="Thiergart T."/>
            <person name="Pickel B."/>
            <person name="Atanasova L."/>
            <person name="Karlsson M."/>
            <person name="Huettel B."/>
            <person name="Barry K.W."/>
            <person name="Haridas S."/>
            <person name="Chen C."/>
            <person name="Bauer D."/>
            <person name="Andreopoulos W."/>
            <person name="Pangilinan J."/>
            <person name="LaButti K."/>
            <person name="Riley R."/>
            <person name="Lipzen A."/>
            <person name="Clum A."/>
            <person name="Drula E."/>
            <person name="Henrissat B."/>
            <person name="Kohler A."/>
            <person name="Grigoriev I.V."/>
            <person name="Martin F.M."/>
            <person name="Hacquard S."/>
        </authorList>
    </citation>
    <scope>NUCLEOTIDE SEQUENCE</scope>
    <source>
        <strain evidence="1">MPI-SDFR-AT-0120</strain>
    </source>
</reference>
<dbReference type="Proteomes" id="UP000813461">
    <property type="component" value="Unassembled WGS sequence"/>
</dbReference>
<evidence type="ECO:0000313" key="2">
    <source>
        <dbReference type="Proteomes" id="UP000813461"/>
    </source>
</evidence>
<dbReference type="EMBL" id="JAGMVJ010000023">
    <property type="protein sequence ID" value="KAH7072539.1"/>
    <property type="molecule type" value="Genomic_DNA"/>
</dbReference>
<name>A0A8K0QUZ0_9PLEO</name>
<sequence>MSSPPSVCDAAQIRTSLMFLAQAVREMTPAGAKPIPSNPSRFNLLARPTFNTCRICGLPGHHSTNIKTAASCRVAILSLTGFWEDIAGHVSFLYRGHDRFHKAILANKPTYEMRLDNGGLKGGDLEDVLVERLTRGWLKFLAHFARIRAKANVVLSQQDLTEYELGVRNLSEFLLNGLTLSDLFEQSVAKQE</sequence>